<dbReference type="EMBL" id="CADEPI010000108">
    <property type="protein sequence ID" value="CAB3375119.1"/>
    <property type="molecule type" value="Genomic_DNA"/>
</dbReference>
<name>A0A8S1D5H8_9INSE</name>
<dbReference type="Proteomes" id="UP000494165">
    <property type="component" value="Unassembled WGS sequence"/>
</dbReference>
<comment type="similarity">
    <text evidence="1">Belongs to the CDV3 family.</text>
</comment>
<protein>
    <recommendedName>
        <fullName evidence="5">Protein CDV3 homolog</fullName>
    </recommendedName>
</protein>
<reference evidence="3 4" key="1">
    <citation type="submission" date="2020-04" db="EMBL/GenBank/DDBJ databases">
        <authorList>
            <person name="Alioto T."/>
            <person name="Alioto T."/>
            <person name="Gomez Garrido J."/>
        </authorList>
    </citation>
    <scope>NUCLEOTIDE SEQUENCE [LARGE SCALE GENOMIC DNA]</scope>
</reference>
<evidence type="ECO:0000256" key="2">
    <source>
        <dbReference type="SAM" id="MobiDB-lite"/>
    </source>
</evidence>
<dbReference type="GO" id="GO:0005737">
    <property type="term" value="C:cytoplasm"/>
    <property type="evidence" value="ECO:0007669"/>
    <property type="project" value="TreeGrafter"/>
</dbReference>
<dbReference type="AlphaFoldDB" id="A0A8S1D5H8"/>
<keyword evidence="4" id="KW-1185">Reference proteome</keyword>
<dbReference type="Pfam" id="PF15359">
    <property type="entry name" value="CDV3"/>
    <property type="match status" value="1"/>
</dbReference>
<dbReference type="PANTHER" id="PTHR16284">
    <property type="entry name" value="PROTEIN CDV3 HOMOLOG"/>
    <property type="match status" value="1"/>
</dbReference>
<feature type="compositionally biased region" description="Basic and acidic residues" evidence="2">
    <location>
        <begin position="219"/>
        <end position="231"/>
    </location>
</feature>
<organism evidence="3 4">
    <name type="scientific">Cloeon dipterum</name>
    <dbReference type="NCBI Taxonomy" id="197152"/>
    <lineage>
        <taxon>Eukaryota</taxon>
        <taxon>Metazoa</taxon>
        <taxon>Ecdysozoa</taxon>
        <taxon>Arthropoda</taxon>
        <taxon>Hexapoda</taxon>
        <taxon>Insecta</taxon>
        <taxon>Pterygota</taxon>
        <taxon>Palaeoptera</taxon>
        <taxon>Ephemeroptera</taxon>
        <taxon>Pisciforma</taxon>
        <taxon>Baetidae</taxon>
        <taxon>Cloeon</taxon>
    </lineage>
</organism>
<accession>A0A8S1D5H8</accession>
<proteinExistence type="inferred from homology"/>
<evidence type="ECO:0000313" key="4">
    <source>
        <dbReference type="Proteomes" id="UP000494165"/>
    </source>
</evidence>
<comment type="caution">
    <text evidence="3">The sequence shown here is derived from an EMBL/GenBank/DDBJ whole genome shotgun (WGS) entry which is preliminary data.</text>
</comment>
<evidence type="ECO:0000313" key="3">
    <source>
        <dbReference type="EMBL" id="CAB3375119.1"/>
    </source>
</evidence>
<dbReference type="InterPro" id="IPR026806">
    <property type="entry name" value="CDV3"/>
</dbReference>
<evidence type="ECO:0008006" key="5">
    <source>
        <dbReference type="Google" id="ProtNLM"/>
    </source>
</evidence>
<evidence type="ECO:0000256" key="1">
    <source>
        <dbReference type="ARBA" id="ARBA00006062"/>
    </source>
</evidence>
<gene>
    <name evidence="3" type="ORF">CLODIP_2_CD12928</name>
</gene>
<feature type="compositionally biased region" description="Low complexity" evidence="2">
    <location>
        <begin position="161"/>
        <end position="183"/>
    </location>
</feature>
<feature type="compositionally biased region" description="Low complexity" evidence="2">
    <location>
        <begin position="145"/>
        <end position="154"/>
    </location>
</feature>
<feature type="compositionally biased region" description="Pro residues" evidence="2">
    <location>
        <begin position="134"/>
        <end position="144"/>
    </location>
</feature>
<sequence length="266" mass="28150">MADLDDFFAKKDKKKSKGKAGPRFTTVEQVARRLEEPPGPAAAAPRPRPKKESKDGESGQQSHEEDEWREFEEEKKDYSGLRIQNMQLSEADEGGAASDNDTDAAETGQRGAWQSAPAAPKDSDDDDDDVAVPEPTPAPPPPSAAPTGASAGGSYVPPHLRNASASSPSSSSSSSGNIGMGRNSRSRAAPDITNEAYFPTLSSTTAAEPVGAWGKKSRSRDDERGFEDVRNSKSHSSRFEGTTGGGQRPVAMENKFAALRGAADQS</sequence>
<feature type="region of interest" description="Disordered" evidence="2">
    <location>
        <begin position="1"/>
        <end position="252"/>
    </location>
</feature>
<feature type="compositionally biased region" description="Basic residues" evidence="2">
    <location>
        <begin position="11"/>
        <end position="20"/>
    </location>
</feature>
<dbReference type="PANTHER" id="PTHR16284:SF13">
    <property type="entry name" value="PROTEIN CDV3 HOMOLOG"/>
    <property type="match status" value="1"/>
</dbReference>
<dbReference type="OrthoDB" id="6288097at2759"/>